<dbReference type="Proteomes" id="UP000186795">
    <property type="component" value="Unassembled WGS sequence"/>
</dbReference>
<dbReference type="PANTHER" id="PTHR38456">
    <property type="entry name" value="CYCLIC DI-AMP RECEPTOR A"/>
    <property type="match status" value="1"/>
</dbReference>
<dbReference type="AlphaFoldDB" id="A0A1N7MSW6"/>
<protein>
    <submittedName>
        <fullName evidence="1">Uncharacterized protein YaaQ</fullName>
    </submittedName>
</protein>
<evidence type="ECO:0000313" key="2">
    <source>
        <dbReference type="Proteomes" id="UP000186795"/>
    </source>
</evidence>
<keyword evidence="2" id="KW-1185">Reference proteome</keyword>
<dbReference type="PANTHER" id="PTHR38456:SF1">
    <property type="entry name" value="CYCLIC DI-AMP RECEPTOR A"/>
    <property type="match status" value="1"/>
</dbReference>
<dbReference type="RefSeq" id="WP_076525197.1">
    <property type="nucleotide sequence ID" value="NZ_CP048103.1"/>
</dbReference>
<proteinExistence type="predicted"/>
<evidence type="ECO:0000313" key="1">
    <source>
        <dbReference type="EMBL" id="SIS88939.1"/>
    </source>
</evidence>
<organism evidence="1 2">
    <name type="scientific">Kroppenstedtia eburnea</name>
    <dbReference type="NCBI Taxonomy" id="714067"/>
    <lineage>
        <taxon>Bacteria</taxon>
        <taxon>Bacillati</taxon>
        <taxon>Bacillota</taxon>
        <taxon>Bacilli</taxon>
        <taxon>Bacillales</taxon>
        <taxon>Thermoactinomycetaceae</taxon>
        <taxon>Kroppenstedtia</taxon>
    </lineage>
</organism>
<dbReference type="SUPFAM" id="SSF54913">
    <property type="entry name" value="GlnB-like"/>
    <property type="match status" value="1"/>
</dbReference>
<dbReference type="OrthoDB" id="9794275at2"/>
<dbReference type="InterPro" id="IPR015867">
    <property type="entry name" value="N-reg_PII/ATP_PRibTrfase_C"/>
</dbReference>
<reference evidence="2" key="1">
    <citation type="submission" date="2017-01" db="EMBL/GenBank/DDBJ databases">
        <authorList>
            <person name="Varghese N."/>
            <person name="Submissions S."/>
        </authorList>
    </citation>
    <scope>NUCLEOTIDE SEQUENCE [LARGE SCALE GENOMIC DNA]</scope>
    <source>
        <strain evidence="2">DSM 45196</strain>
    </source>
</reference>
<dbReference type="InterPro" id="IPR011322">
    <property type="entry name" value="N-reg_PII-like_a/b"/>
</dbReference>
<accession>A0A1N7MSW6</accession>
<sequence>MKMVIAVVQDKDSNRLSDALVKNNIRATKLASTGGFLKSGNTTFLIGIEDDRVEGVLQIIKENCSSRKQLMAPISSMGGNADSYVPYPVEVEVGGATVFILPVHRFEQF</sequence>
<gene>
    <name evidence="1" type="ORF">SAMN05421790_1076</name>
</gene>
<dbReference type="Gene3D" id="3.30.70.120">
    <property type="match status" value="1"/>
</dbReference>
<name>A0A1N7MSW6_9BACL</name>
<dbReference type="EMBL" id="FTOD01000007">
    <property type="protein sequence ID" value="SIS88939.1"/>
    <property type="molecule type" value="Genomic_DNA"/>
</dbReference>
<dbReference type="InterPro" id="IPR010375">
    <property type="entry name" value="CdAMP_rec"/>
</dbReference>
<dbReference type="Pfam" id="PF06153">
    <property type="entry name" value="CdAMP_rec"/>
    <property type="match status" value="1"/>
</dbReference>